<organism evidence="2 3">
    <name type="scientific">Microthlaspi erraticum</name>
    <dbReference type="NCBI Taxonomy" id="1685480"/>
    <lineage>
        <taxon>Eukaryota</taxon>
        <taxon>Viridiplantae</taxon>
        <taxon>Streptophyta</taxon>
        <taxon>Embryophyta</taxon>
        <taxon>Tracheophyta</taxon>
        <taxon>Spermatophyta</taxon>
        <taxon>Magnoliopsida</taxon>
        <taxon>eudicotyledons</taxon>
        <taxon>Gunneridae</taxon>
        <taxon>Pentapetalae</taxon>
        <taxon>rosids</taxon>
        <taxon>malvids</taxon>
        <taxon>Brassicales</taxon>
        <taxon>Brassicaceae</taxon>
        <taxon>Coluteocarpeae</taxon>
        <taxon>Microthlaspi</taxon>
    </lineage>
</organism>
<reference evidence="2" key="1">
    <citation type="submission" date="2020-01" db="EMBL/GenBank/DDBJ databases">
        <authorList>
            <person name="Mishra B."/>
        </authorList>
    </citation>
    <scope>NUCLEOTIDE SEQUENCE [LARGE SCALE GENOMIC DNA]</scope>
</reference>
<sequence>MLPVPPISFPFPLPSSPPPLSSQMFVMLSPPPSSQTFVLPSPSPPRPSQSFPNVPDFRFPLSRLGSVPGFLDLGFRFFCYFLLVRFPVSLALVFLLCRSSRRHLDFYSLTLL</sequence>
<comment type="caution">
    <text evidence="2">The sequence shown here is derived from an EMBL/GenBank/DDBJ whole genome shotgun (WGS) entry which is preliminary data.</text>
</comment>
<evidence type="ECO:0000313" key="3">
    <source>
        <dbReference type="Proteomes" id="UP000467841"/>
    </source>
</evidence>
<dbReference type="Proteomes" id="UP000467841">
    <property type="component" value="Unassembled WGS sequence"/>
</dbReference>
<accession>A0A6D2JHP4</accession>
<evidence type="ECO:0000313" key="2">
    <source>
        <dbReference type="EMBL" id="CAA7040548.1"/>
    </source>
</evidence>
<keyword evidence="1" id="KW-0812">Transmembrane</keyword>
<proteinExistence type="predicted"/>
<protein>
    <submittedName>
        <fullName evidence="2">Uncharacterized protein</fullName>
    </submittedName>
</protein>
<keyword evidence="1" id="KW-1133">Transmembrane helix</keyword>
<evidence type="ECO:0000256" key="1">
    <source>
        <dbReference type="SAM" id="Phobius"/>
    </source>
</evidence>
<keyword evidence="3" id="KW-1185">Reference proteome</keyword>
<keyword evidence="1" id="KW-0472">Membrane</keyword>
<dbReference type="AlphaFoldDB" id="A0A6D2JHP4"/>
<name>A0A6D2JHP4_9BRAS</name>
<dbReference type="EMBL" id="CACVBM020001229">
    <property type="protein sequence ID" value="CAA7040548.1"/>
    <property type="molecule type" value="Genomic_DNA"/>
</dbReference>
<feature type="transmembrane region" description="Helical" evidence="1">
    <location>
        <begin position="73"/>
        <end position="97"/>
    </location>
</feature>
<gene>
    <name evidence="2" type="ORF">MERR_LOCUS27783</name>
</gene>